<dbReference type="PANTHER" id="PTHR31956:SF1">
    <property type="entry name" value="NON-SPECIFIC PHOSPHOLIPASE C1"/>
    <property type="match status" value="1"/>
</dbReference>
<dbReference type="InterPro" id="IPR028992">
    <property type="entry name" value="Hedgehog/Intein_dom"/>
</dbReference>
<dbReference type="EMBL" id="JAPDNT010000005">
    <property type="protein sequence ID" value="MCW3474787.1"/>
    <property type="molecule type" value="Genomic_DNA"/>
</dbReference>
<evidence type="ECO:0000256" key="1">
    <source>
        <dbReference type="ARBA" id="ARBA00022801"/>
    </source>
</evidence>
<evidence type="ECO:0000313" key="3">
    <source>
        <dbReference type="EMBL" id="MCW3474787.1"/>
    </source>
</evidence>
<dbReference type="InterPro" id="IPR036844">
    <property type="entry name" value="Hint_dom_sf"/>
</dbReference>
<sequence length="588" mass="62751">MATTSGNTASASTSFASISAAALPLATSLVPAYSHIVVVVEENHGYSQIIGDTADAPYINNTLAAGGALLSNYTALSHPSEPNYFALYAGSTFGVTDDNFHSEPDPTLATILQGAGKSFVGYVESGNSDQNHNPWEYFPEGTSVEQPFSSFPTGNFASLPTVSFVIPTDDNNMHSGTIAQGDAWLQANINGYAQWATANNSLLVVVWDENDGSSGNQVAAILYGAHVVPGIYSQPYNHYDLLSTILAASNLTGPNNAATASPIAAFSASCFAAGTRIATAAGAMRVEDLRAGNHVVSAFGGTAPVVWVGYRRVDCARHPRPHDVWPVRVRAGAFGTLMPQRDLLLSPDHSVYVDGALVPIRYLVNGATISQECVDHITYFHVELPAHDVILAEGLPSESYLDTGNRAAFANGGTTVMLNPDFALEVWQTQACAPLTFSGERLARMRGALLERAADLGHVIGSDPDLHVIADNIVLPIASEGRTCRVHIPQAVQQLRLRSRTWTPAHTRIDGTDTRLLGVALSNVRLDGRSLADDDPRLSSGWHGPETGLRWTDGDAGLTPAGARVLEFDVAVTGLYWIQREHEQLRRA</sequence>
<dbReference type="Gene3D" id="3.40.720.10">
    <property type="entry name" value="Alkaline Phosphatase, subunit A"/>
    <property type="match status" value="1"/>
</dbReference>
<reference evidence="3" key="1">
    <citation type="submission" date="2022-09" db="EMBL/GenBank/DDBJ databases">
        <title>Rhodovastum sp. nov. RN2-1 isolated from soil in Seongnam, South Korea.</title>
        <authorList>
            <person name="Le N.T."/>
        </authorList>
    </citation>
    <scope>NUCLEOTIDE SEQUENCE</scope>
    <source>
        <strain evidence="3">RN2-1</strain>
    </source>
</reference>
<keyword evidence="1" id="KW-0378">Hydrolase</keyword>
<dbReference type="Proteomes" id="UP001165679">
    <property type="component" value="Unassembled WGS sequence"/>
</dbReference>
<gene>
    <name evidence="3" type="ORF">OL599_09340</name>
</gene>
<feature type="domain" description="Hedgehog/Intein (Hint)" evidence="2">
    <location>
        <begin position="270"/>
        <end position="403"/>
    </location>
</feature>
<name>A0AA41YM12_9PROT</name>
<dbReference type="Pfam" id="PF04185">
    <property type="entry name" value="Phosphoesterase"/>
    <property type="match status" value="1"/>
</dbReference>
<comment type="caution">
    <text evidence="3">The sequence shown here is derived from an EMBL/GenBank/DDBJ whole genome shotgun (WGS) entry which is preliminary data.</text>
</comment>
<keyword evidence="4" id="KW-1185">Reference proteome</keyword>
<reference evidence="3" key="2">
    <citation type="submission" date="2022-10" db="EMBL/GenBank/DDBJ databases">
        <authorList>
            <person name="Trinh H.N."/>
        </authorList>
    </citation>
    <scope>NUCLEOTIDE SEQUENCE</scope>
    <source>
        <strain evidence="3">RN2-1</strain>
    </source>
</reference>
<accession>A0AA41YM12</accession>
<evidence type="ECO:0000259" key="2">
    <source>
        <dbReference type="Pfam" id="PF13403"/>
    </source>
</evidence>
<dbReference type="GO" id="GO:0042578">
    <property type="term" value="F:phosphoric ester hydrolase activity"/>
    <property type="evidence" value="ECO:0007669"/>
    <property type="project" value="UniProtKB-ARBA"/>
</dbReference>
<dbReference type="SUPFAM" id="SSF51294">
    <property type="entry name" value="Hedgehog/intein (Hint) domain"/>
    <property type="match status" value="1"/>
</dbReference>
<dbReference type="AlphaFoldDB" id="A0AA41YM12"/>
<dbReference type="RefSeq" id="WP_264713441.1">
    <property type="nucleotide sequence ID" value="NZ_JAPDNT010000005.1"/>
</dbReference>
<dbReference type="InterPro" id="IPR007312">
    <property type="entry name" value="Phosphoesterase"/>
</dbReference>
<proteinExistence type="predicted"/>
<dbReference type="InterPro" id="IPR017850">
    <property type="entry name" value="Alkaline_phosphatase_core_sf"/>
</dbReference>
<evidence type="ECO:0000313" key="4">
    <source>
        <dbReference type="Proteomes" id="UP001165679"/>
    </source>
</evidence>
<protein>
    <submittedName>
        <fullName evidence="3">Hint domain-containing protein</fullName>
    </submittedName>
</protein>
<organism evidence="3 4">
    <name type="scientific">Limobrevibacterium gyesilva</name>
    <dbReference type="NCBI Taxonomy" id="2991712"/>
    <lineage>
        <taxon>Bacteria</taxon>
        <taxon>Pseudomonadati</taxon>
        <taxon>Pseudomonadota</taxon>
        <taxon>Alphaproteobacteria</taxon>
        <taxon>Acetobacterales</taxon>
        <taxon>Acetobacteraceae</taxon>
        <taxon>Limobrevibacterium</taxon>
    </lineage>
</organism>
<dbReference type="SUPFAM" id="SSF53649">
    <property type="entry name" value="Alkaline phosphatase-like"/>
    <property type="match status" value="1"/>
</dbReference>
<dbReference type="Pfam" id="PF13403">
    <property type="entry name" value="Hint_2"/>
    <property type="match status" value="1"/>
</dbReference>
<dbReference type="PANTHER" id="PTHR31956">
    <property type="entry name" value="NON-SPECIFIC PHOSPHOLIPASE C4-RELATED"/>
    <property type="match status" value="1"/>
</dbReference>